<dbReference type="EMBL" id="JACXVP010000007">
    <property type="protein sequence ID" value="KAG5594342.1"/>
    <property type="molecule type" value="Genomic_DNA"/>
</dbReference>
<feature type="region of interest" description="Disordered" evidence="1">
    <location>
        <begin position="34"/>
        <end position="90"/>
    </location>
</feature>
<comment type="caution">
    <text evidence="2">The sequence shown here is derived from an EMBL/GenBank/DDBJ whole genome shotgun (WGS) entry which is preliminary data.</text>
</comment>
<gene>
    <name evidence="2" type="ORF">H5410_035574</name>
</gene>
<evidence type="ECO:0000313" key="2">
    <source>
        <dbReference type="EMBL" id="KAG5594342.1"/>
    </source>
</evidence>
<reference evidence="2 3" key="1">
    <citation type="submission" date="2020-09" db="EMBL/GenBank/DDBJ databases">
        <title>De no assembly of potato wild relative species, Solanum commersonii.</title>
        <authorList>
            <person name="Cho K."/>
        </authorList>
    </citation>
    <scope>NUCLEOTIDE SEQUENCE [LARGE SCALE GENOMIC DNA]</scope>
    <source>
        <strain evidence="2">LZ3.2</strain>
        <tissue evidence="2">Leaf</tissue>
    </source>
</reference>
<name>A0A9J5Y5J7_SOLCO</name>
<feature type="compositionally biased region" description="Basic and acidic residues" evidence="1">
    <location>
        <begin position="35"/>
        <end position="68"/>
    </location>
</feature>
<evidence type="ECO:0000313" key="3">
    <source>
        <dbReference type="Proteomes" id="UP000824120"/>
    </source>
</evidence>
<sequence>MVAVKTPQIRLCLSLCQKVKFFIQTGTTQILYSSRDTKKENYAPQKEKNEDRLVPDTDRINTSLRRDSPTNNRTRSPSFGEENYGEHSYY</sequence>
<organism evidence="2 3">
    <name type="scientific">Solanum commersonii</name>
    <name type="common">Commerson's wild potato</name>
    <name type="synonym">Commerson's nightshade</name>
    <dbReference type="NCBI Taxonomy" id="4109"/>
    <lineage>
        <taxon>Eukaryota</taxon>
        <taxon>Viridiplantae</taxon>
        <taxon>Streptophyta</taxon>
        <taxon>Embryophyta</taxon>
        <taxon>Tracheophyta</taxon>
        <taxon>Spermatophyta</taxon>
        <taxon>Magnoliopsida</taxon>
        <taxon>eudicotyledons</taxon>
        <taxon>Gunneridae</taxon>
        <taxon>Pentapetalae</taxon>
        <taxon>asterids</taxon>
        <taxon>lamiids</taxon>
        <taxon>Solanales</taxon>
        <taxon>Solanaceae</taxon>
        <taxon>Solanoideae</taxon>
        <taxon>Solaneae</taxon>
        <taxon>Solanum</taxon>
    </lineage>
</organism>
<keyword evidence="3" id="KW-1185">Reference proteome</keyword>
<accession>A0A9J5Y5J7</accession>
<proteinExistence type="predicted"/>
<dbReference type="Proteomes" id="UP000824120">
    <property type="component" value="Chromosome 7"/>
</dbReference>
<protein>
    <submittedName>
        <fullName evidence="2">Uncharacterized protein</fullName>
    </submittedName>
</protein>
<dbReference type="AlphaFoldDB" id="A0A9J5Y5J7"/>
<evidence type="ECO:0000256" key="1">
    <source>
        <dbReference type="SAM" id="MobiDB-lite"/>
    </source>
</evidence>